<organism evidence="1 2">
    <name type="scientific">Phaeosphaeria nodorum (strain SN15 / ATCC MYA-4574 / FGSC 10173)</name>
    <name type="common">Glume blotch fungus</name>
    <name type="synonym">Parastagonospora nodorum</name>
    <dbReference type="NCBI Taxonomy" id="321614"/>
    <lineage>
        <taxon>Eukaryota</taxon>
        <taxon>Fungi</taxon>
        <taxon>Dikarya</taxon>
        <taxon>Ascomycota</taxon>
        <taxon>Pezizomycotina</taxon>
        <taxon>Dothideomycetes</taxon>
        <taxon>Pleosporomycetidae</taxon>
        <taxon>Pleosporales</taxon>
        <taxon>Pleosporineae</taxon>
        <taxon>Phaeosphaeriaceae</taxon>
        <taxon>Parastagonospora</taxon>
    </lineage>
</organism>
<dbReference type="AlphaFoldDB" id="Q0U6P4"/>
<dbReference type="KEGG" id="pno:SNOG_12570"/>
<sequence>MPPATTLSGRRHPLTKRSHLGTASWAHSSPDFTQSGIEIAGWFLCAQFIGHAALHSCHEAAKRKDDACDGSRMTSWDMDRAHCLSLMQHQLSVGAAVLRTGDWSRPSGSIDGTRERSAAFGRTIRPTSTLALVPVCSAP</sequence>
<protein>
    <submittedName>
        <fullName evidence="1">Uncharacterized protein</fullName>
    </submittedName>
</protein>
<name>Q0U6P4_PHANO</name>
<dbReference type="RefSeq" id="XP_001802791.1">
    <property type="nucleotide sequence ID" value="XM_001802739.1"/>
</dbReference>
<dbReference type="EMBL" id="CH445347">
    <property type="protein sequence ID" value="EAT79868.1"/>
    <property type="molecule type" value="Genomic_DNA"/>
</dbReference>
<reference evidence="2" key="1">
    <citation type="journal article" date="2007" name="Plant Cell">
        <title>Dothideomycete-plant interactions illuminated by genome sequencing and EST analysis of the wheat pathogen Stagonospora nodorum.</title>
        <authorList>
            <person name="Hane J.K."/>
            <person name="Lowe R.G."/>
            <person name="Solomon P.S."/>
            <person name="Tan K.C."/>
            <person name="Schoch C.L."/>
            <person name="Spatafora J.W."/>
            <person name="Crous P.W."/>
            <person name="Kodira C."/>
            <person name="Birren B.W."/>
            <person name="Galagan J.E."/>
            <person name="Torriani S.F."/>
            <person name="McDonald B.A."/>
            <person name="Oliver R.P."/>
        </authorList>
    </citation>
    <scope>NUCLEOTIDE SEQUENCE [LARGE SCALE GENOMIC DNA]</scope>
    <source>
        <strain evidence="2">SN15 / ATCC MYA-4574 / FGSC 10173</strain>
    </source>
</reference>
<dbReference type="Proteomes" id="UP000001055">
    <property type="component" value="Unassembled WGS sequence"/>
</dbReference>
<accession>Q0U6P4</accession>
<dbReference type="InParanoid" id="Q0U6P4"/>
<proteinExistence type="predicted"/>
<gene>
    <name evidence="1" type="ORF">SNOG_12570</name>
</gene>
<dbReference type="GeneID" id="5979702"/>
<evidence type="ECO:0000313" key="1">
    <source>
        <dbReference type="EMBL" id="EAT79868.1"/>
    </source>
</evidence>
<evidence type="ECO:0000313" key="2">
    <source>
        <dbReference type="Proteomes" id="UP000001055"/>
    </source>
</evidence>